<evidence type="ECO:0000313" key="2">
    <source>
        <dbReference type="EMBL" id="CEK99513.1"/>
    </source>
</evidence>
<proteinExistence type="predicted"/>
<feature type="region of interest" description="Disordered" evidence="1">
    <location>
        <begin position="1"/>
        <end position="56"/>
    </location>
</feature>
<accession>A0A0B7C2T5</accession>
<feature type="compositionally biased region" description="Low complexity" evidence="1">
    <location>
        <begin position="37"/>
        <end position="49"/>
    </location>
</feature>
<reference evidence="2" key="1">
    <citation type="submission" date="2014-12" db="EMBL/GenBank/DDBJ databases">
        <title>Insight into the proteome of Arion vulgaris.</title>
        <authorList>
            <person name="Aradska J."/>
            <person name="Bulat T."/>
            <person name="Smidak R."/>
            <person name="Sarate P."/>
            <person name="Gangsoo J."/>
            <person name="Sialana F."/>
            <person name="Bilban M."/>
            <person name="Lubec G."/>
        </authorList>
    </citation>
    <scope>NUCLEOTIDE SEQUENCE</scope>
    <source>
        <tissue evidence="2">Skin</tissue>
    </source>
</reference>
<feature type="non-terminal residue" evidence="2">
    <location>
        <position position="128"/>
    </location>
</feature>
<evidence type="ECO:0000256" key="1">
    <source>
        <dbReference type="SAM" id="MobiDB-lite"/>
    </source>
</evidence>
<sequence length="128" mass="14421">PGRQHQGHRNIPSPRAGKHDQISSARNSAGNITPQAYTTNQTVTNGTYTRENGKESQLETMSYEMENSHLSSLDADIEWSDFAVGRQHQNYPSRLAQSEMNLPSDTQRKKTLASVKEKGYARLEEELM</sequence>
<feature type="non-terminal residue" evidence="2">
    <location>
        <position position="1"/>
    </location>
</feature>
<dbReference type="AlphaFoldDB" id="A0A0B7C2T5"/>
<name>A0A0B7C2T5_9EUPU</name>
<gene>
    <name evidence="2" type="primary">ORF221443</name>
</gene>
<dbReference type="EMBL" id="HACG01052642">
    <property type="protein sequence ID" value="CEK99513.1"/>
    <property type="molecule type" value="Transcribed_RNA"/>
</dbReference>
<protein>
    <submittedName>
        <fullName evidence="2">Uncharacterized protein</fullName>
    </submittedName>
</protein>
<feature type="compositionally biased region" description="Polar residues" evidence="1">
    <location>
        <begin position="22"/>
        <end position="36"/>
    </location>
</feature>
<organism evidence="2">
    <name type="scientific">Arion vulgaris</name>
    <dbReference type="NCBI Taxonomy" id="1028688"/>
    <lineage>
        <taxon>Eukaryota</taxon>
        <taxon>Metazoa</taxon>
        <taxon>Spiralia</taxon>
        <taxon>Lophotrochozoa</taxon>
        <taxon>Mollusca</taxon>
        <taxon>Gastropoda</taxon>
        <taxon>Heterobranchia</taxon>
        <taxon>Euthyneura</taxon>
        <taxon>Panpulmonata</taxon>
        <taxon>Eupulmonata</taxon>
        <taxon>Stylommatophora</taxon>
        <taxon>Helicina</taxon>
        <taxon>Arionoidea</taxon>
        <taxon>Arionidae</taxon>
        <taxon>Arion</taxon>
    </lineage>
</organism>